<name>A0A227PHD4_9FLAO</name>
<dbReference type="Pfam" id="PF04170">
    <property type="entry name" value="NlpE"/>
    <property type="match status" value="1"/>
</dbReference>
<dbReference type="OrthoDB" id="5348860at2"/>
<comment type="caution">
    <text evidence="1">The sequence shown here is derived from an EMBL/GenBank/DDBJ whole genome shotgun (WGS) entry which is preliminary data.</text>
</comment>
<protein>
    <recommendedName>
        <fullName evidence="3">Copper homeostasis protein</fullName>
    </recommendedName>
</protein>
<evidence type="ECO:0008006" key="3">
    <source>
        <dbReference type="Google" id="ProtNLM"/>
    </source>
</evidence>
<dbReference type="RefSeq" id="WP_089478048.1">
    <property type="nucleotide sequence ID" value="NZ_MUGS01000004.1"/>
</dbReference>
<accession>A0A227PHD4</accession>
<dbReference type="AlphaFoldDB" id="A0A227PHD4"/>
<keyword evidence="2" id="KW-1185">Reference proteome</keyword>
<proteinExistence type="predicted"/>
<gene>
    <name evidence="1" type="ORF">B0A64_02915</name>
</gene>
<evidence type="ECO:0000313" key="1">
    <source>
        <dbReference type="EMBL" id="OXG08963.1"/>
    </source>
</evidence>
<evidence type="ECO:0000313" key="2">
    <source>
        <dbReference type="Proteomes" id="UP000214684"/>
    </source>
</evidence>
<dbReference type="EMBL" id="MUGS01000004">
    <property type="protein sequence ID" value="OXG08963.1"/>
    <property type="molecule type" value="Genomic_DNA"/>
</dbReference>
<dbReference type="InterPro" id="IPR007298">
    <property type="entry name" value="Cu-R_lipoprotein_NlpE"/>
</dbReference>
<dbReference type="Gene3D" id="2.40.128.640">
    <property type="match status" value="1"/>
</dbReference>
<dbReference type="PROSITE" id="PS51257">
    <property type="entry name" value="PROKAR_LIPOPROTEIN"/>
    <property type="match status" value="1"/>
</dbReference>
<reference evidence="1 2" key="1">
    <citation type="submission" date="2016-11" db="EMBL/GenBank/DDBJ databases">
        <title>Whole genomes of Flavobacteriaceae.</title>
        <authorList>
            <person name="Stine C."/>
            <person name="Li C."/>
            <person name="Tadesse D."/>
        </authorList>
    </citation>
    <scope>NUCLEOTIDE SEQUENCE [LARGE SCALE GENOMIC DNA]</scope>
    <source>
        <strain evidence="1 2">DSM 24704</strain>
    </source>
</reference>
<sequence length="157" mass="17842">MKKLILVLAIAFLSCNSKNSEKLAQSDLEKEDADIETNVEKATIYEGLLPCADCEGIETTLKIYQGDGTTESHVFELTTVYKGKKAVKPFIEDGNFNTERGLEDDQDGTVYVLNWDKPQSEQILYGCNSDNPEKMYLLNTKREKIKSQLDYFLQLKK</sequence>
<dbReference type="Proteomes" id="UP000214684">
    <property type="component" value="Unassembled WGS sequence"/>
</dbReference>
<organism evidence="1 2">
    <name type="scientific">Flavobacterium araucananum</name>
    <dbReference type="NCBI Taxonomy" id="946678"/>
    <lineage>
        <taxon>Bacteria</taxon>
        <taxon>Pseudomonadati</taxon>
        <taxon>Bacteroidota</taxon>
        <taxon>Flavobacteriia</taxon>
        <taxon>Flavobacteriales</taxon>
        <taxon>Flavobacteriaceae</taxon>
        <taxon>Flavobacterium</taxon>
    </lineage>
</organism>